<dbReference type="AlphaFoldDB" id="A0A5B2VMS3"/>
<keyword evidence="16" id="KW-0234">DNA repair</keyword>
<name>A0A5B2VMS3_9BACT</name>
<evidence type="ECO:0000256" key="6">
    <source>
        <dbReference type="ARBA" id="ARBA00022722"/>
    </source>
</evidence>
<keyword evidence="6" id="KW-0540">Nuclease</keyword>
<evidence type="ECO:0000256" key="2">
    <source>
        <dbReference type="ARBA" id="ARBA00012727"/>
    </source>
</evidence>
<keyword evidence="11" id="KW-0269">Exonuclease</keyword>
<dbReference type="EC" id="6.5.1.1" evidence="2"/>
<proteinExistence type="predicted"/>
<keyword evidence="7" id="KW-0479">Metal-binding</keyword>
<dbReference type="InterPro" id="IPR014143">
    <property type="entry name" value="NHEJ_ligase_prk"/>
</dbReference>
<accession>A0A5B2VMS3</accession>
<keyword evidence="9" id="KW-0227">DNA damage</keyword>
<evidence type="ECO:0000256" key="10">
    <source>
        <dbReference type="ARBA" id="ARBA00022801"/>
    </source>
</evidence>
<sequence length="653" mass="74239">MLATLTDQPFDAPGWLYEIKWDGYRTLAFINKKEVELKSRNNKSFNDKFYPVYEAVQHWPIRAVVDGEIIVINEQGLSDFSALQGWRSEADGQLIFYVFDLLWLNGKDLTQQPLSERKALLQKHLPGDGIIRFSQSFDTSGTEFFGVAKKLGLEGMIAKRADSLYLPGERSRDWLKIKTSQRQEVVIGGYTRNEGSRKPFSSLLVGVFENGKFQYTGKIGTGFNDKLQQSLMQQFKPLATKTCPFTTVPDVNKPSRFRPNPPKATATWLKPSLVCEVSFREMTSDGVMRHPSFEGMREDKAPGQVILEKEVPLKKVLPKKAKKDDAKKYLQPSAKAARKTFLNPSEKTQVRNIGGHDLKFTNLDKIFWPKEKITKRDMLNYYYQVAPYMLPYMKDRPQSLNRHPNGINGESFYQKDVTGKVPDWLAQFPYHSDADHRDKNFLVCTTEASLLYIASLGCIEMNPWSSRVQKPDNPDWCMIDLDPDKTTFDQVIAAAQVTKQVLDAAGIPSYPKTSGSTGIHIYIPLGAKYTYEQSKEFARIIVKLVHAEIPGFTTIERKTANRNRKMYLDFLQNRPQATIAAPYSLRPKPGATVSMPLYWDEVKKGMQMKDFTIRNAIARLQQEGDLFKPVLGRGINMDKALKQLESAFNSASG</sequence>
<evidence type="ECO:0000256" key="1">
    <source>
        <dbReference type="ARBA" id="ARBA00001936"/>
    </source>
</evidence>
<keyword evidence="14" id="KW-0238">DNA-binding</keyword>
<reference evidence="22 23" key="2">
    <citation type="submission" date="2019-09" db="EMBL/GenBank/DDBJ databases">
        <authorList>
            <person name="Jin C."/>
        </authorList>
    </citation>
    <scope>NUCLEOTIDE SEQUENCE [LARGE SCALE GENOMIC DNA]</scope>
    <source>
        <strain evidence="22 23">BN140078</strain>
    </source>
</reference>
<dbReference type="SUPFAM" id="SSF56091">
    <property type="entry name" value="DNA ligase/mRNA capping enzyme, catalytic domain"/>
    <property type="match status" value="1"/>
</dbReference>
<dbReference type="Gene3D" id="3.30.470.30">
    <property type="entry name" value="DNA ligase/mRNA capping enzyme"/>
    <property type="match status" value="1"/>
</dbReference>
<dbReference type="InterPro" id="IPR012310">
    <property type="entry name" value="DNA_ligase_ATP-dep_cent"/>
</dbReference>
<reference evidence="22 23" key="1">
    <citation type="submission" date="2019-09" db="EMBL/GenBank/DDBJ databases">
        <title>Chitinophaga ginsengihumi sp. nov., isolated from soil of ginseng rhizosphere.</title>
        <authorList>
            <person name="Lee J."/>
        </authorList>
    </citation>
    <scope>NUCLEOTIDE SEQUENCE [LARGE SCALE GENOMIC DNA]</scope>
    <source>
        <strain evidence="22 23">BN140078</strain>
    </source>
</reference>
<dbReference type="GO" id="GO:0003677">
    <property type="term" value="F:DNA binding"/>
    <property type="evidence" value="ECO:0007669"/>
    <property type="project" value="UniProtKB-KW"/>
</dbReference>
<comment type="caution">
    <text evidence="22">The sequence shown here is derived from an EMBL/GenBank/DDBJ whole genome shotgun (WGS) entry which is preliminary data.</text>
</comment>
<evidence type="ECO:0000256" key="12">
    <source>
        <dbReference type="ARBA" id="ARBA00022840"/>
    </source>
</evidence>
<evidence type="ECO:0000256" key="3">
    <source>
        <dbReference type="ARBA" id="ARBA00022598"/>
    </source>
</evidence>
<dbReference type="Pfam" id="PF01068">
    <property type="entry name" value="DNA_ligase_A_M"/>
    <property type="match status" value="1"/>
</dbReference>
<evidence type="ECO:0000256" key="7">
    <source>
        <dbReference type="ARBA" id="ARBA00022723"/>
    </source>
</evidence>
<evidence type="ECO:0000256" key="19">
    <source>
        <dbReference type="ARBA" id="ARBA00029943"/>
    </source>
</evidence>
<dbReference type="GO" id="GO:0003887">
    <property type="term" value="F:DNA-directed DNA polymerase activity"/>
    <property type="evidence" value="ECO:0007669"/>
    <property type="project" value="UniProtKB-KW"/>
</dbReference>
<dbReference type="InterPro" id="IPR014145">
    <property type="entry name" value="LigD_pol_dom"/>
</dbReference>
<keyword evidence="23" id="KW-1185">Reference proteome</keyword>
<dbReference type="GO" id="GO:0004527">
    <property type="term" value="F:exonuclease activity"/>
    <property type="evidence" value="ECO:0007669"/>
    <property type="project" value="UniProtKB-KW"/>
</dbReference>
<dbReference type="GO" id="GO:0006281">
    <property type="term" value="P:DNA repair"/>
    <property type="evidence" value="ECO:0007669"/>
    <property type="project" value="UniProtKB-KW"/>
</dbReference>
<keyword evidence="4" id="KW-0808">Transferase</keyword>
<dbReference type="Gene3D" id="3.90.920.10">
    <property type="entry name" value="DNA primase, PRIM domain"/>
    <property type="match status" value="1"/>
</dbReference>
<dbReference type="NCBIfam" id="TIGR02776">
    <property type="entry name" value="NHEJ_ligase_prk"/>
    <property type="match status" value="1"/>
</dbReference>
<dbReference type="PANTHER" id="PTHR42705:SF2">
    <property type="entry name" value="BIFUNCTIONAL NON-HOMOLOGOUS END JOINING PROTEIN LIGD"/>
    <property type="match status" value="1"/>
</dbReference>
<dbReference type="InterPro" id="IPR014146">
    <property type="entry name" value="LigD_ligase_dom"/>
</dbReference>
<keyword evidence="12" id="KW-0067">ATP-binding</keyword>
<evidence type="ECO:0000256" key="5">
    <source>
        <dbReference type="ARBA" id="ARBA00022695"/>
    </source>
</evidence>
<keyword evidence="10" id="KW-0378">Hydrolase</keyword>
<organism evidence="22 23">
    <name type="scientific">Chitinophaga agrisoli</name>
    <dbReference type="NCBI Taxonomy" id="2607653"/>
    <lineage>
        <taxon>Bacteria</taxon>
        <taxon>Pseudomonadati</taxon>
        <taxon>Bacteroidota</taxon>
        <taxon>Chitinophagia</taxon>
        <taxon>Chitinophagales</taxon>
        <taxon>Chitinophagaceae</taxon>
        <taxon>Chitinophaga</taxon>
    </lineage>
</organism>
<evidence type="ECO:0000313" key="22">
    <source>
        <dbReference type="EMBL" id="KAA2240943.1"/>
    </source>
</evidence>
<evidence type="ECO:0000256" key="4">
    <source>
        <dbReference type="ARBA" id="ARBA00022679"/>
    </source>
</evidence>
<dbReference type="InterPro" id="IPR052171">
    <property type="entry name" value="NHEJ_LigD"/>
</dbReference>
<dbReference type="CDD" id="cd07906">
    <property type="entry name" value="Adenylation_DNA_ligase_LigD_LigC"/>
    <property type="match status" value="1"/>
</dbReference>
<dbReference type="NCBIfam" id="TIGR02778">
    <property type="entry name" value="ligD_pol"/>
    <property type="match status" value="1"/>
</dbReference>
<dbReference type="Pfam" id="PF21686">
    <property type="entry name" value="LigD_Prim-Pol"/>
    <property type="match status" value="1"/>
</dbReference>
<dbReference type="CDD" id="cd04865">
    <property type="entry name" value="LigD_Pol_like_2"/>
    <property type="match status" value="1"/>
</dbReference>
<dbReference type="GO" id="GO:0046872">
    <property type="term" value="F:metal ion binding"/>
    <property type="evidence" value="ECO:0007669"/>
    <property type="project" value="UniProtKB-KW"/>
</dbReference>
<dbReference type="GO" id="GO:0006310">
    <property type="term" value="P:DNA recombination"/>
    <property type="evidence" value="ECO:0007669"/>
    <property type="project" value="UniProtKB-KW"/>
</dbReference>
<dbReference type="Gene3D" id="3.30.1490.70">
    <property type="match status" value="1"/>
</dbReference>
<dbReference type="Proteomes" id="UP000324611">
    <property type="component" value="Unassembled WGS sequence"/>
</dbReference>
<feature type="domain" description="ATP-dependent DNA ligase family profile" evidence="21">
    <location>
        <begin position="87"/>
        <end position="220"/>
    </location>
</feature>
<evidence type="ECO:0000256" key="17">
    <source>
        <dbReference type="ARBA" id="ARBA00023211"/>
    </source>
</evidence>
<dbReference type="SUPFAM" id="SSF50249">
    <property type="entry name" value="Nucleic acid-binding proteins"/>
    <property type="match status" value="1"/>
</dbReference>
<keyword evidence="3 22" id="KW-0436">Ligase</keyword>
<dbReference type="GO" id="GO:0003910">
    <property type="term" value="F:DNA ligase (ATP) activity"/>
    <property type="evidence" value="ECO:0007669"/>
    <property type="project" value="UniProtKB-EC"/>
</dbReference>
<dbReference type="PROSITE" id="PS50160">
    <property type="entry name" value="DNA_LIGASE_A3"/>
    <property type="match status" value="1"/>
</dbReference>
<dbReference type="InterPro" id="IPR012309">
    <property type="entry name" value="DNA_ligase_ATP-dep_C"/>
</dbReference>
<gene>
    <name evidence="22" type="primary">ligD</name>
    <name evidence="22" type="ORF">F0L74_25515</name>
</gene>
<dbReference type="NCBIfam" id="TIGR02779">
    <property type="entry name" value="NHEJ_ligase_lig"/>
    <property type="match status" value="1"/>
</dbReference>
<evidence type="ECO:0000256" key="18">
    <source>
        <dbReference type="ARBA" id="ARBA00023268"/>
    </source>
</evidence>
<dbReference type="Gene3D" id="2.40.50.140">
    <property type="entry name" value="Nucleic acid-binding proteins"/>
    <property type="match status" value="1"/>
</dbReference>
<evidence type="ECO:0000313" key="23">
    <source>
        <dbReference type="Proteomes" id="UP000324611"/>
    </source>
</evidence>
<keyword evidence="13" id="KW-0239">DNA-directed DNA polymerase</keyword>
<evidence type="ECO:0000256" key="13">
    <source>
        <dbReference type="ARBA" id="ARBA00022932"/>
    </source>
</evidence>
<evidence type="ECO:0000256" key="8">
    <source>
        <dbReference type="ARBA" id="ARBA00022741"/>
    </source>
</evidence>
<keyword evidence="15" id="KW-0233">DNA recombination</keyword>
<evidence type="ECO:0000256" key="15">
    <source>
        <dbReference type="ARBA" id="ARBA00023172"/>
    </source>
</evidence>
<evidence type="ECO:0000256" key="14">
    <source>
        <dbReference type="ARBA" id="ARBA00023125"/>
    </source>
</evidence>
<comment type="catalytic activity">
    <reaction evidence="20">
        <text>ATP + (deoxyribonucleotide)n-3'-hydroxyl + 5'-phospho-(deoxyribonucleotide)m = (deoxyribonucleotide)n+m + AMP + diphosphate.</text>
        <dbReference type="EC" id="6.5.1.1"/>
    </reaction>
</comment>
<dbReference type="InterPro" id="IPR012340">
    <property type="entry name" value="NA-bd_OB-fold"/>
</dbReference>
<dbReference type="Pfam" id="PF04679">
    <property type="entry name" value="DNA_ligase_A_C"/>
    <property type="match status" value="1"/>
</dbReference>
<dbReference type="PANTHER" id="PTHR42705">
    <property type="entry name" value="BIFUNCTIONAL NON-HOMOLOGOUS END JOINING PROTEIN LIGD"/>
    <property type="match status" value="1"/>
</dbReference>
<evidence type="ECO:0000256" key="20">
    <source>
        <dbReference type="ARBA" id="ARBA00034003"/>
    </source>
</evidence>
<keyword evidence="5" id="KW-0548">Nucleotidyltransferase</keyword>
<keyword evidence="8" id="KW-0547">Nucleotide-binding</keyword>
<evidence type="ECO:0000256" key="9">
    <source>
        <dbReference type="ARBA" id="ARBA00022763"/>
    </source>
</evidence>
<dbReference type="CDD" id="cd07971">
    <property type="entry name" value="OBF_DNA_ligase_LigD"/>
    <property type="match status" value="1"/>
</dbReference>
<protein>
    <recommendedName>
        <fullName evidence="2">DNA ligase (ATP)</fullName>
        <ecNumber evidence="2">6.5.1.1</ecNumber>
    </recommendedName>
    <alternativeName>
        <fullName evidence="19">NHEJ DNA polymerase</fullName>
    </alternativeName>
</protein>
<dbReference type="GO" id="GO:0005524">
    <property type="term" value="F:ATP binding"/>
    <property type="evidence" value="ECO:0007669"/>
    <property type="project" value="UniProtKB-KW"/>
</dbReference>
<dbReference type="EMBL" id="VUOC01000004">
    <property type="protein sequence ID" value="KAA2240943.1"/>
    <property type="molecule type" value="Genomic_DNA"/>
</dbReference>
<evidence type="ECO:0000259" key="21">
    <source>
        <dbReference type="PROSITE" id="PS50160"/>
    </source>
</evidence>
<keyword evidence="18" id="KW-0511">Multifunctional enzyme</keyword>
<keyword evidence="17" id="KW-0464">Manganese</keyword>
<evidence type="ECO:0000256" key="11">
    <source>
        <dbReference type="ARBA" id="ARBA00022839"/>
    </source>
</evidence>
<comment type="cofactor">
    <cofactor evidence="1">
        <name>Mn(2+)</name>
        <dbReference type="ChEBI" id="CHEBI:29035"/>
    </cofactor>
</comment>
<evidence type="ECO:0000256" key="16">
    <source>
        <dbReference type="ARBA" id="ARBA00023204"/>
    </source>
</evidence>